<feature type="non-terminal residue" evidence="4">
    <location>
        <position position="1"/>
    </location>
</feature>
<comment type="similarity">
    <text evidence="2">Belongs to the NPH3 family.</text>
</comment>
<dbReference type="UniPathway" id="UPA00143"/>
<dbReference type="OrthoDB" id="624345at2759"/>
<dbReference type="PROSITE" id="PS51649">
    <property type="entry name" value="NPH3"/>
    <property type="match status" value="1"/>
</dbReference>
<keyword evidence="5" id="KW-1185">Reference proteome</keyword>
<dbReference type="AlphaFoldDB" id="A0A7J6W0A3"/>
<name>A0A7J6W0A3_THATH</name>
<proteinExistence type="inferred from homology"/>
<accession>A0A7J6W0A3</accession>
<dbReference type="InterPro" id="IPR043454">
    <property type="entry name" value="NPH3/RPT2-like"/>
</dbReference>
<evidence type="ECO:0000313" key="5">
    <source>
        <dbReference type="Proteomes" id="UP000554482"/>
    </source>
</evidence>
<evidence type="ECO:0000259" key="3">
    <source>
        <dbReference type="PROSITE" id="PS51649"/>
    </source>
</evidence>
<dbReference type="InterPro" id="IPR027356">
    <property type="entry name" value="NPH3_dom"/>
</dbReference>
<comment type="caution">
    <text evidence="4">The sequence shown here is derived from an EMBL/GenBank/DDBJ whole genome shotgun (WGS) entry which is preliminary data.</text>
</comment>
<dbReference type="Pfam" id="PF03000">
    <property type="entry name" value="NPH3"/>
    <property type="match status" value="1"/>
</dbReference>
<evidence type="ECO:0000256" key="2">
    <source>
        <dbReference type="PROSITE-ProRule" id="PRU00982"/>
    </source>
</evidence>
<evidence type="ECO:0000313" key="4">
    <source>
        <dbReference type="EMBL" id="KAF5190796.1"/>
    </source>
</evidence>
<keyword evidence="1" id="KW-0833">Ubl conjugation pathway</keyword>
<dbReference type="PANTHER" id="PTHR32370">
    <property type="entry name" value="OS12G0117600 PROTEIN"/>
    <property type="match status" value="1"/>
</dbReference>
<gene>
    <name evidence="4" type="ORF">FRX31_019617</name>
</gene>
<feature type="domain" description="NPH3" evidence="3">
    <location>
        <begin position="1"/>
        <end position="69"/>
    </location>
</feature>
<reference evidence="4 5" key="1">
    <citation type="submission" date="2020-06" db="EMBL/GenBank/DDBJ databases">
        <title>Transcriptomic and genomic resources for Thalictrum thalictroides and T. hernandezii: Facilitating candidate gene discovery in an emerging model plant lineage.</title>
        <authorList>
            <person name="Arias T."/>
            <person name="Riano-Pachon D.M."/>
            <person name="Di Stilio V.S."/>
        </authorList>
    </citation>
    <scope>NUCLEOTIDE SEQUENCE [LARGE SCALE GENOMIC DNA]</scope>
    <source>
        <strain evidence="5">cv. WT478/WT964</strain>
        <tissue evidence="4">Leaves</tissue>
    </source>
</reference>
<organism evidence="4 5">
    <name type="scientific">Thalictrum thalictroides</name>
    <name type="common">Rue-anemone</name>
    <name type="synonym">Anemone thalictroides</name>
    <dbReference type="NCBI Taxonomy" id="46969"/>
    <lineage>
        <taxon>Eukaryota</taxon>
        <taxon>Viridiplantae</taxon>
        <taxon>Streptophyta</taxon>
        <taxon>Embryophyta</taxon>
        <taxon>Tracheophyta</taxon>
        <taxon>Spermatophyta</taxon>
        <taxon>Magnoliopsida</taxon>
        <taxon>Ranunculales</taxon>
        <taxon>Ranunculaceae</taxon>
        <taxon>Thalictroideae</taxon>
        <taxon>Thalictrum</taxon>
    </lineage>
</organism>
<dbReference type="EMBL" id="JABWDY010023612">
    <property type="protein sequence ID" value="KAF5190796.1"/>
    <property type="molecule type" value="Genomic_DNA"/>
</dbReference>
<evidence type="ECO:0000256" key="1">
    <source>
        <dbReference type="ARBA" id="ARBA00022786"/>
    </source>
</evidence>
<protein>
    <submittedName>
        <fullName evidence="4">BTB domain-containing protein/NPH3 domain-containing protein</fullName>
    </submittedName>
</protein>
<dbReference type="Proteomes" id="UP000554482">
    <property type="component" value="Unassembled WGS sequence"/>
</dbReference>
<dbReference type="GO" id="GO:0016567">
    <property type="term" value="P:protein ubiquitination"/>
    <property type="evidence" value="ECO:0007669"/>
    <property type="project" value="UniProtKB-UniPathway"/>
</dbReference>
<sequence>AARKVDDDLNRAIDIYLKAHPDLDEIEREKVCSVMDALKLSYDARVHASQNKRLPVQIVLHALYYDQLKLRSGDDDRSMPDAATTRSQLQTDVSLVKENEVLRTELLKMKMYVSDLQKNQATSSKVVVAPKKPKFFSSVSKTLGKLNPFKHGSKDTLNIDDGEVEVTKPRRRRFSIS</sequence>